<name>A0A366WNK1_9RHOB</name>
<keyword evidence="1" id="KW-0812">Transmembrane</keyword>
<accession>A0A366WNK1</accession>
<dbReference type="EMBL" id="QOCE01000045">
    <property type="protein sequence ID" value="RBW51605.1"/>
    <property type="molecule type" value="Genomic_DNA"/>
</dbReference>
<keyword evidence="1" id="KW-0472">Membrane</keyword>
<dbReference type="PANTHER" id="PTHR30489:SF0">
    <property type="entry name" value="LIPOPROTEIN-RELEASING SYSTEM TRANSMEMBRANE PROTEIN LOLE"/>
    <property type="match status" value="1"/>
</dbReference>
<reference evidence="2 3" key="1">
    <citation type="submission" date="2018-07" db="EMBL/GenBank/DDBJ databases">
        <title>Modular assembly of carbohydrate-degrading microbial communities in the ocean.</title>
        <authorList>
            <person name="Enke T.N."/>
            <person name="Datta M.S."/>
            <person name="Schwartzman J.A."/>
            <person name="Cermak N."/>
            <person name="Schmitz D.A."/>
            <person name="Barrere J."/>
            <person name="Cordero O.X."/>
        </authorList>
    </citation>
    <scope>NUCLEOTIDE SEQUENCE [LARGE SCALE GENOMIC DNA]</scope>
    <source>
        <strain evidence="2 3">C3M10</strain>
    </source>
</reference>
<evidence type="ECO:0000313" key="2">
    <source>
        <dbReference type="EMBL" id="RBW51605.1"/>
    </source>
</evidence>
<evidence type="ECO:0000256" key="1">
    <source>
        <dbReference type="SAM" id="Phobius"/>
    </source>
</evidence>
<feature type="transmembrane region" description="Helical" evidence="1">
    <location>
        <begin position="314"/>
        <end position="338"/>
    </location>
</feature>
<feature type="transmembrane region" description="Helical" evidence="1">
    <location>
        <begin position="17"/>
        <end position="39"/>
    </location>
</feature>
<dbReference type="InterPro" id="IPR051447">
    <property type="entry name" value="Lipoprotein-release_system"/>
</dbReference>
<evidence type="ECO:0000313" key="3">
    <source>
        <dbReference type="Proteomes" id="UP000252706"/>
    </source>
</evidence>
<comment type="caution">
    <text evidence="2">The sequence shown here is derived from an EMBL/GenBank/DDBJ whole genome shotgun (WGS) entry which is preliminary data.</text>
</comment>
<sequence>MKQIALLAVRDLFHSRVFLFCNTAIMVGVLVPLLLLFGVKNGVYSALIGEMLANPANLQIDTSGNATFSPEDVAQLSTWPEIAFFTPKVRGQFDYMNVRTKGGRRLKSAVVIPSGAGDPTLPLGLDLPEGQVAVSAQLARQLQISAQAEIELISQAEGRSKQLRLPMKVVTVLPEGAMSGRAVMLAFPTLDVIEAFYESYTLPTYGIEGARKLEDRVPSYEGVRVFAHRLEDLAALQSRLETTLGVRTLARTQEVNALLGLGKKLNLALGLTAALAAMGLGAALVFGFWSDVARKRQTLAAIALLGVPGRTLALFPMVQAGLTATFGLSLSFVLFLGAGKIADRLFGRGLPDGAVLAQISQGQAVSICFVVYGLVLTAAGAAAWSALRLDPATVLRETS</sequence>
<organism evidence="2 3">
    <name type="scientific">Phaeobacter gallaeciensis</name>
    <dbReference type="NCBI Taxonomy" id="60890"/>
    <lineage>
        <taxon>Bacteria</taxon>
        <taxon>Pseudomonadati</taxon>
        <taxon>Pseudomonadota</taxon>
        <taxon>Alphaproteobacteria</taxon>
        <taxon>Rhodobacterales</taxon>
        <taxon>Roseobacteraceae</taxon>
        <taxon>Phaeobacter</taxon>
    </lineage>
</organism>
<protein>
    <submittedName>
        <fullName evidence="2">ABC transporter permease</fullName>
    </submittedName>
</protein>
<dbReference type="PANTHER" id="PTHR30489">
    <property type="entry name" value="LIPOPROTEIN-RELEASING SYSTEM TRANSMEMBRANE PROTEIN LOLE"/>
    <property type="match status" value="1"/>
</dbReference>
<gene>
    <name evidence="2" type="ORF">DS909_18625</name>
</gene>
<keyword evidence="1" id="KW-1133">Transmembrane helix</keyword>
<feature type="transmembrane region" description="Helical" evidence="1">
    <location>
        <begin position="267"/>
        <end position="289"/>
    </location>
</feature>
<dbReference type="RefSeq" id="WP_113824959.1">
    <property type="nucleotide sequence ID" value="NZ_QOCE01000045.1"/>
</dbReference>
<dbReference type="AlphaFoldDB" id="A0A366WNK1"/>
<dbReference type="Proteomes" id="UP000252706">
    <property type="component" value="Unassembled WGS sequence"/>
</dbReference>
<feature type="transmembrane region" description="Helical" evidence="1">
    <location>
        <begin position="364"/>
        <end position="387"/>
    </location>
</feature>
<dbReference type="OrthoDB" id="7691572at2"/>
<dbReference type="GO" id="GO:0044874">
    <property type="term" value="P:lipoprotein localization to outer membrane"/>
    <property type="evidence" value="ECO:0007669"/>
    <property type="project" value="TreeGrafter"/>
</dbReference>
<proteinExistence type="predicted"/>
<dbReference type="GO" id="GO:0098797">
    <property type="term" value="C:plasma membrane protein complex"/>
    <property type="evidence" value="ECO:0007669"/>
    <property type="project" value="TreeGrafter"/>
</dbReference>